<comment type="caution">
    <text evidence="1">The sequence shown here is derived from an EMBL/GenBank/DDBJ whole genome shotgun (WGS) entry which is preliminary data.</text>
</comment>
<accession>A0A840VL44</accession>
<dbReference type="AlphaFoldDB" id="A0A840VL44"/>
<evidence type="ECO:0000313" key="2">
    <source>
        <dbReference type="Proteomes" id="UP000586947"/>
    </source>
</evidence>
<name>A0A840VL44_9ACTN</name>
<reference evidence="1 2" key="1">
    <citation type="submission" date="2020-08" db="EMBL/GenBank/DDBJ databases">
        <title>Sequencing the genomes of 1000 actinobacteria strains.</title>
        <authorList>
            <person name="Klenk H.-P."/>
        </authorList>
    </citation>
    <scope>NUCLEOTIDE SEQUENCE [LARGE SCALE GENOMIC DNA]</scope>
    <source>
        <strain evidence="1 2">DSM 103125</strain>
    </source>
</reference>
<sequence>MDRRVSSPDATGVLAEIRDKLALLTRLEAEHGFGVVIEDLAPLEPLPDLPGVAEAYSLLGRVEGDNFRFKPPEEITSPAAWSAYTVDPDDPMGSPLPIGHEIWSIPKGLRSEIPGGAAIFLDIEDLEVYWMEPGAYMFQYEHPDDDVEYTVLAPDLATFFNERVLGPGYPDLVATVLGPGVRDRRLRKGRHAGEYADNWHRLLITAGLSS</sequence>
<protein>
    <submittedName>
        <fullName evidence="1">Uncharacterized protein</fullName>
    </submittedName>
</protein>
<dbReference type="Proteomes" id="UP000586947">
    <property type="component" value="Unassembled WGS sequence"/>
</dbReference>
<organism evidence="1 2">
    <name type="scientific">Micromonospora parathelypteridis</name>
    <dbReference type="NCBI Taxonomy" id="1839617"/>
    <lineage>
        <taxon>Bacteria</taxon>
        <taxon>Bacillati</taxon>
        <taxon>Actinomycetota</taxon>
        <taxon>Actinomycetes</taxon>
        <taxon>Micromonosporales</taxon>
        <taxon>Micromonosporaceae</taxon>
        <taxon>Micromonospora</taxon>
    </lineage>
</organism>
<keyword evidence="2" id="KW-1185">Reference proteome</keyword>
<evidence type="ECO:0000313" key="1">
    <source>
        <dbReference type="EMBL" id="MBB5477693.1"/>
    </source>
</evidence>
<gene>
    <name evidence="1" type="ORF">HNR20_002198</name>
</gene>
<proteinExistence type="predicted"/>
<dbReference type="RefSeq" id="WP_221309768.1">
    <property type="nucleotide sequence ID" value="NZ_JACHDP010000001.1"/>
</dbReference>
<dbReference type="EMBL" id="JACHDP010000001">
    <property type="protein sequence ID" value="MBB5477693.1"/>
    <property type="molecule type" value="Genomic_DNA"/>
</dbReference>